<evidence type="ECO:0000313" key="6">
    <source>
        <dbReference type="Proteomes" id="UP000238274"/>
    </source>
</evidence>
<dbReference type="GO" id="GO:0006397">
    <property type="term" value="P:mRNA processing"/>
    <property type="evidence" value="ECO:0007669"/>
    <property type="project" value="UniProtKB-KW"/>
</dbReference>
<dbReference type="OrthoDB" id="10602656at2759"/>
<comment type="caution">
    <text evidence="5">The sequence shown here is derived from an EMBL/GenBank/DDBJ whole genome shotgun (WGS) entry which is preliminary data.</text>
</comment>
<dbReference type="Pfam" id="PF00098">
    <property type="entry name" value="zf-CCHC"/>
    <property type="match status" value="1"/>
</dbReference>
<dbReference type="AlphaFoldDB" id="A0A2S4UZ53"/>
<gene>
    <name evidence="5" type="ORF">PSHT_12074</name>
</gene>
<keyword evidence="1" id="KW-0507">mRNA processing</keyword>
<dbReference type="InterPro" id="IPR036875">
    <property type="entry name" value="Znf_CCHC_sf"/>
</dbReference>
<feature type="non-terminal residue" evidence="5">
    <location>
        <position position="291"/>
    </location>
</feature>
<evidence type="ECO:0000256" key="1">
    <source>
        <dbReference type="ARBA" id="ARBA00022664"/>
    </source>
</evidence>
<dbReference type="GO" id="GO:0008270">
    <property type="term" value="F:zinc ion binding"/>
    <property type="evidence" value="ECO:0007669"/>
    <property type="project" value="UniProtKB-KW"/>
</dbReference>
<dbReference type="EMBL" id="PKSM01000213">
    <property type="protein sequence ID" value="POW02546.1"/>
    <property type="molecule type" value="Genomic_DNA"/>
</dbReference>
<evidence type="ECO:0000256" key="2">
    <source>
        <dbReference type="PROSITE-ProRule" id="PRU00047"/>
    </source>
</evidence>
<evidence type="ECO:0000259" key="4">
    <source>
        <dbReference type="PROSITE" id="PS50158"/>
    </source>
</evidence>
<dbReference type="VEuPathDB" id="FungiDB:PSTT_02038"/>
<evidence type="ECO:0000256" key="3">
    <source>
        <dbReference type="SAM" id="MobiDB-lite"/>
    </source>
</evidence>
<reference evidence="5 6" key="1">
    <citation type="submission" date="2017-12" db="EMBL/GenBank/DDBJ databases">
        <title>Gene loss provides genomic basis for host adaptation in cereal stripe rust fungi.</title>
        <authorList>
            <person name="Xia C."/>
        </authorList>
    </citation>
    <scope>NUCLEOTIDE SEQUENCE [LARGE SCALE GENOMIC DNA]</scope>
    <source>
        <strain evidence="5 6">93TX-2</strain>
    </source>
</reference>
<keyword evidence="2" id="KW-0479">Metal-binding</keyword>
<keyword evidence="6" id="KW-1185">Reference proteome</keyword>
<name>A0A2S4UZ53_9BASI</name>
<feature type="compositionally biased region" description="Polar residues" evidence="3">
    <location>
        <begin position="260"/>
        <end position="271"/>
    </location>
</feature>
<dbReference type="SMART" id="SM00343">
    <property type="entry name" value="ZnF_C2HC"/>
    <property type="match status" value="1"/>
</dbReference>
<reference evidence="6" key="2">
    <citation type="journal article" date="2018" name="BMC Genomics">
        <title>Genomic insights into host adaptation between the wheat stripe rust pathogen (Puccinia striiformis f. sp. tritici) and the barley stripe rust pathogen (Puccinia striiformis f. sp. hordei).</title>
        <authorList>
            <person name="Xia C."/>
            <person name="Wang M."/>
            <person name="Yin C."/>
            <person name="Cornejo O.E."/>
            <person name="Hulbert S.H."/>
            <person name="Chen X."/>
        </authorList>
    </citation>
    <scope>NUCLEOTIDE SEQUENCE [LARGE SCALE GENOMIC DNA]</scope>
    <source>
        <strain evidence="6">93TX-2</strain>
    </source>
</reference>
<proteinExistence type="predicted"/>
<dbReference type="SUPFAM" id="SSF57756">
    <property type="entry name" value="Retrovirus zinc finger-like domains"/>
    <property type="match status" value="1"/>
</dbReference>
<dbReference type="VEuPathDB" id="FungiDB:PSHT_12074"/>
<keyword evidence="2" id="KW-0862">Zinc</keyword>
<dbReference type="VEuPathDB" id="FungiDB:PSTT_11026"/>
<reference evidence="6" key="3">
    <citation type="journal article" date="2018" name="Mol. Plant Microbe Interact.">
        <title>Genome sequence resources for the wheat stripe rust pathogen (Puccinia striiformis f. sp. tritici) and the barley stripe rust pathogen (Puccinia striiformis f. sp. hordei).</title>
        <authorList>
            <person name="Xia C."/>
            <person name="Wang M."/>
            <person name="Yin C."/>
            <person name="Cornejo O.E."/>
            <person name="Hulbert S.H."/>
            <person name="Chen X."/>
        </authorList>
    </citation>
    <scope>NUCLEOTIDE SEQUENCE [LARGE SCALE GENOMIC DNA]</scope>
    <source>
        <strain evidence="6">93TX-2</strain>
    </source>
</reference>
<dbReference type="Gene3D" id="4.10.60.10">
    <property type="entry name" value="Zinc finger, CCHC-type"/>
    <property type="match status" value="1"/>
</dbReference>
<dbReference type="Proteomes" id="UP000238274">
    <property type="component" value="Unassembled WGS sequence"/>
</dbReference>
<evidence type="ECO:0000313" key="5">
    <source>
        <dbReference type="EMBL" id="POW02546.1"/>
    </source>
</evidence>
<protein>
    <recommendedName>
        <fullName evidence="4">CCHC-type domain-containing protein</fullName>
    </recommendedName>
</protein>
<sequence>FPLLPPPSLNSIPTHPNVVLHAQYNTKSKRRSNSRNLEALPPSPEVTGDTTLKKPKASTSERRDQANTEKQQVLNLPSHCRHMPPLLKPHLVEPPRKMEQEIRAAAIEKEMVNYKEAQFHLKQTKLVLATIQAANSQFRSDNVLKANGSNFGDWCRNISDVGSACLTGSHFFFNKCNNNTFISSSGHNLASAHPPLTLATSVSDEETFNISAYLADVDEEEWVDALDFFAITSNKCWQCGNVNHYARNCPDKSKRPAAGNDSSQLKPISQNDHPKDPHPPFQKSRTGLEPS</sequence>
<dbReference type="PROSITE" id="PS50158">
    <property type="entry name" value="ZF_CCHC"/>
    <property type="match status" value="1"/>
</dbReference>
<organism evidence="5 6">
    <name type="scientific">Puccinia striiformis</name>
    <dbReference type="NCBI Taxonomy" id="27350"/>
    <lineage>
        <taxon>Eukaryota</taxon>
        <taxon>Fungi</taxon>
        <taxon>Dikarya</taxon>
        <taxon>Basidiomycota</taxon>
        <taxon>Pucciniomycotina</taxon>
        <taxon>Pucciniomycetes</taxon>
        <taxon>Pucciniales</taxon>
        <taxon>Pucciniaceae</taxon>
        <taxon>Puccinia</taxon>
    </lineage>
</organism>
<dbReference type="InterPro" id="IPR001878">
    <property type="entry name" value="Znf_CCHC"/>
</dbReference>
<accession>A0A2S4UZ53</accession>
<feature type="non-terminal residue" evidence="5">
    <location>
        <position position="1"/>
    </location>
</feature>
<keyword evidence="2" id="KW-0863">Zinc-finger</keyword>
<dbReference type="GO" id="GO:0003676">
    <property type="term" value="F:nucleic acid binding"/>
    <property type="evidence" value="ECO:0007669"/>
    <property type="project" value="InterPro"/>
</dbReference>
<feature type="domain" description="CCHC-type" evidence="4">
    <location>
        <begin position="235"/>
        <end position="251"/>
    </location>
</feature>
<feature type="region of interest" description="Disordered" evidence="3">
    <location>
        <begin position="26"/>
        <end position="70"/>
    </location>
</feature>
<feature type="region of interest" description="Disordered" evidence="3">
    <location>
        <begin position="251"/>
        <end position="291"/>
    </location>
</feature>